<gene>
    <name evidence="3" type="ORF">TWF696_001788</name>
</gene>
<evidence type="ECO:0000313" key="4">
    <source>
        <dbReference type="Proteomes" id="UP001375240"/>
    </source>
</evidence>
<name>A0AAV9U634_9PEZI</name>
<feature type="domain" description="VWFA" evidence="2">
    <location>
        <begin position="192"/>
        <end position="386"/>
    </location>
</feature>
<keyword evidence="4" id="KW-1185">Reference proteome</keyword>
<accession>A0AAV9U634</accession>
<dbReference type="InterPro" id="IPR036465">
    <property type="entry name" value="vWFA_dom_sf"/>
</dbReference>
<dbReference type="InterPro" id="IPR002035">
    <property type="entry name" value="VWF_A"/>
</dbReference>
<feature type="compositionally biased region" description="Basic and acidic residues" evidence="1">
    <location>
        <begin position="108"/>
        <end position="119"/>
    </location>
</feature>
<reference evidence="3 4" key="1">
    <citation type="submission" date="2019-10" db="EMBL/GenBank/DDBJ databases">
        <authorList>
            <person name="Palmer J.M."/>
        </authorList>
    </citation>
    <scope>NUCLEOTIDE SEQUENCE [LARGE SCALE GENOMIC DNA]</scope>
    <source>
        <strain evidence="3 4">TWF696</strain>
    </source>
</reference>
<dbReference type="PROSITE" id="PS50234">
    <property type="entry name" value="VWFA"/>
    <property type="match status" value="1"/>
</dbReference>
<dbReference type="PANTHER" id="PTHR34706">
    <property type="entry name" value="SLR1338 PROTEIN"/>
    <property type="match status" value="1"/>
</dbReference>
<evidence type="ECO:0000256" key="1">
    <source>
        <dbReference type="SAM" id="MobiDB-lite"/>
    </source>
</evidence>
<proteinExistence type="predicted"/>
<feature type="compositionally biased region" description="Basic residues" evidence="1">
    <location>
        <begin position="98"/>
        <end position="107"/>
    </location>
</feature>
<evidence type="ECO:0000259" key="2">
    <source>
        <dbReference type="PROSITE" id="PS50234"/>
    </source>
</evidence>
<evidence type="ECO:0000313" key="3">
    <source>
        <dbReference type="EMBL" id="KAK6336225.1"/>
    </source>
</evidence>
<dbReference type="Gene3D" id="3.40.50.410">
    <property type="entry name" value="von Willebrand factor, type A domain"/>
    <property type="match status" value="1"/>
</dbReference>
<organism evidence="3 4">
    <name type="scientific">Orbilia brochopaga</name>
    <dbReference type="NCBI Taxonomy" id="3140254"/>
    <lineage>
        <taxon>Eukaryota</taxon>
        <taxon>Fungi</taxon>
        <taxon>Dikarya</taxon>
        <taxon>Ascomycota</taxon>
        <taxon>Pezizomycotina</taxon>
        <taxon>Orbiliomycetes</taxon>
        <taxon>Orbiliales</taxon>
        <taxon>Orbiliaceae</taxon>
        <taxon>Orbilia</taxon>
    </lineage>
</organism>
<comment type="caution">
    <text evidence="3">The sequence shown here is derived from an EMBL/GenBank/DDBJ whole genome shotgun (WGS) entry which is preliminary data.</text>
</comment>
<feature type="region of interest" description="Disordered" evidence="1">
    <location>
        <begin position="92"/>
        <end position="125"/>
    </location>
</feature>
<sequence>MDSEPEIPEKGDSPEAVITHLSVVLGDEDFIKLTEDHLSENQELLKLVELRDKYGDEEYVKAINMVAAKVSDMIVKKIEKSIADVIDEVNKEMQSPKNRVRKSRPKAKQPDPDTKKANPEQEMLPEPEALETEYQSYAEDFILKNFNGLIDPKSGDVRKTMKEAARKAREILEKYGLHPSNMKHLTKLALYDFVILCDDSSSMKFNLEHEDRISPLKKTLGTVAELATLIEPSGISIRFLNYKKDKEWDNLKSMEDINPLLKKIPWAGATKLGQVLDRKIVQPLVIDKVKEGRFKKPLIVIIITDGKPEKEPAGTFNNTIINCKNSKEVQSFGEAAVVFILSRVGSSAGAEKFMAGLKENAEGDLKDWVYCSMKRLDDESAIMKRAQIAAEAQGDKEYARKVCPNALVHSEDICSPVLLKIFIAALQQQTHE</sequence>
<dbReference type="EMBL" id="JAVHNQ010000011">
    <property type="protein sequence ID" value="KAK6336225.1"/>
    <property type="molecule type" value="Genomic_DNA"/>
</dbReference>
<dbReference type="Proteomes" id="UP001375240">
    <property type="component" value="Unassembled WGS sequence"/>
</dbReference>
<dbReference type="AlphaFoldDB" id="A0AAV9U634"/>
<protein>
    <recommendedName>
        <fullName evidence="2">VWFA domain-containing protein</fullName>
    </recommendedName>
</protein>
<dbReference type="PANTHER" id="PTHR34706:SF2">
    <property type="entry name" value="RFEF"/>
    <property type="match status" value="1"/>
</dbReference>
<dbReference type="SUPFAM" id="SSF53300">
    <property type="entry name" value="vWA-like"/>
    <property type="match status" value="1"/>
</dbReference>